<dbReference type="CDD" id="cd06261">
    <property type="entry name" value="TM_PBP2"/>
    <property type="match status" value="1"/>
</dbReference>
<comment type="similarity">
    <text evidence="7">Belongs to the binding-protein-dependent transport system permease family.</text>
</comment>
<feature type="transmembrane region" description="Helical" evidence="7">
    <location>
        <begin position="226"/>
        <end position="252"/>
    </location>
</feature>
<feature type="transmembrane region" description="Helical" evidence="7">
    <location>
        <begin position="172"/>
        <end position="191"/>
    </location>
</feature>
<dbReference type="RefSeq" id="WP_307358649.1">
    <property type="nucleotide sequence ID" value="NZ_JAUSXK010000001.1"/>
</dbReference>
<organism evidence="9 10">
    <name type="scientific">Microbacterium murale</name>
    <dbReference type="NCBI Taxonomy" id="1081040"/>
    <lineage>
        <taxon>Bacteria</taxon>
        <taxon>Bacillati</taxon>
        <taxon>Actinomycetota</taxon>
        <taxon>Actinomycetes</taxon>
        <taxon>Micrococcales</taxon>
        <taxon>Microbacteriaceae</taxon>
        <taxon>Microbacterium</taxon>
    </lineage>
</organism>
<feature type="transmembrane region" description="Helical" evidence="7">
    <location>
        <begin position="98"/>
        <end position="121"/>
    </location>
</feature>
<evidence type="ECO:0000256" key="6">
    <source>
        <dbReference type="ARBA" id="ARBA00023136"/>
    </source>
</evidence>
<evidence type="ECO:0000259" key="8">
    <source>
        <dbReference type="PROSITE" id="PS50928"/>
    </source>
</evidence>
<evidence type="ECO:0000256" key="3">
    <source>
        <dbReference type="ARBA" id="ARBA00022475"/>
    </source>
</evidence>
<evidence type="ECO:0000256" key="7">
    <source>
        <dbReference type="RuleBase" id="RU363032"/>
    </source>
</evidence>
<keyword evidence="5 7" id="KW-1133">Transmembrane helix</keyword>
<dbReference type="SUPFAM" id="SSF161098">
    <property type="entry name" value="MetI-like"/>
    <property type="match status" value="1"/>
</dbReference>
<comment type="caution">
    <text evidence="9">The sequence shown here is derived from an EMBL/GenBank/DDBJ whole genome shotgun (WGS) entry which is preliminary data.</text>
</comment>
<dbReference type="EMBL" id="JAUSXK010000001">
    <property type="protein sequence ID" value="MDQ0642693.1"/>
    <property type="molecule type" value="Genomic_DNA"/>
</dbReference>
<evidence type="ECO:0000256" key="1">
    <source>
        <dbReference type="ARBA" id="ARBA00004651"/>
    </source>
</evidence>
<gene>
    <name evidence="9" type="ORF">QFZ46_000853</name>
</gene>
<dbReference type="InterPro" id="IPR000515">
    <property type="entry name" value="MetI-like"/>
</dbReference>
<evidence type="ECO:0000256" key="5">
    <source>
        <dbReference type="ARBA" id="ARBA00022989"/>
    </source>
</evidence>
<accession>A0ABU0P5U4</accession>
<keyword evidence="2 7" id="KW-0813">Transport</keyword>
<dbReference type="InterPro" id="IPR035906">
    <property type="entry name" value="MetI-like_sf"/>
</dbReference>
<feature type="transmembrane region" description="Helical" evidence="7">
    <location>
        <begin position="141"/>
        <end position="160"/>
    </location>
</feature>
<dbReference type="Gene3D" id="1.10.3720.10">
    <property type="entry name" value="MetI-like"/>
    <property type="match status" value="1"/>
</dbReference>
<keyword evidence="3" id="KW-1003">Cell membrane</keyword>
<dbReference type="PANTHER" id="PTHR43163:SF6">
    <property type="entry name" value="DIPEPTIDE TRANSPORT SYSTEM PERMEASE PROTEIN DPPB-RELATED"/>
    <property type="match status" value="1"/>
</dbReference>
<evidence type="ECO:0000256" key="4">
    <source>
        <dbReference type="ARBA" id="ARBA00022692"/>
    </source>
</evidence>
<reference evidence="9 10" key="1">
    <citation type="submission" date="2023-07" db="EMBL/GenBank/DDBJ databases">
        <title>Comparative genomics of wheat-associated soil bacteria to identify genetic determinants of phenazine resistance.</title>
        <authorList>
            <person name="Mouncey N."/>
        </authorList>
    </citation>
    <scope>NUCLEOTIDE SEQUENCE [LARGE SCALE GENOMIC DNA]</scope>
    <source>
        <strain evidence="9 10">W2I7</strain>
    </source>
</reference>
<sequence length="305" mass="32670">MPRYVVRKLAQALITVFVVLTIGFFLGRLSGKPGALILPEGATEAEINAFNANLGFDRPLLMQYGDFLAGVFRGTVGDSYRQNVPALDLLIDRVPATFQLAITSFVIGLGAALLVALLIFITRWNWLRLSLLWIGSLRQAVPDFLFGVLLAFVFSVLLRMLPSLGNQGPQSLILPVACLATAQFALYLRLIGSALGEQQGLDYVRASYARGQAHSAVVIRQMTPNALVPVLTIAGLNLGGLLGGTVIVESVFAWPGMGQVLLQAVNGRDFPVVLGGLAVVAVFFVAVNLVVDLITASIDPRVRLS</sequence>
<comment type="subcellular location">
    <subcellularLocation>
        <location evidence="1 7">Cell membrane</location>
        <topology evidence="1 7">Multi-pass membrane protein</topology>
    </subcellularLocation>
</comment>
<proteinExistence type="inferred from homology"/>
<name>A0ABU0P5U4_9MICO</name>
<dbReference type="Pfam" id="PF19300">
    <property type="entry name" value="BPD_transp_1_N"/>
    <property type="match status" value="1"/>
</dbReference>
<evidence type="ECO:0000256" key="2">
    <source>
        <dbReference type="ARBA" id="ARBA00022448"/>
    </source>
</evidence>
<protein>
    <submittedName>
        <fullName evidence="9">Peptide/nickel transport system permease protein</fullName>
    </submittedName>
</protein>
<feature type="domain" description="ABC transmembrane type-1" evidence="8">
    <location>
        <begin position="94"/>
        <end position="295"/>
    </location>
</feature>
<evidence type="ECO:0000313" key="9">
    <source>
        <dbReference type="EMBL" id="MDQ0642693.1"/>
    </source>
</evidence>
<dbReference type="Pfam" id="PF00528">
    <property type="entry name" value="BPD_transp_1"/>
    <property type="match status" value="1"/>
</dbReference>
<feature type="transmembrane region" description="Helical" evidence="7">
    <location>
        <begin position="12"/>
        <end position="30"/>
    </location>
</feature>
<keyword evidence="4 7" id="KW-0812">Transmembrane</keyword>
<dbReference type="PANTHER" id="PTHR43163">
    <property type="entry name" value="DIPEPTIDE TRANSPORT SYSTEM PERMEASE PROTEIN DPPB-RELATED"/>
    <property type="match status" value="1"/>
</dbReference>
<dbReference type="Proteomes" id="UP001239085">
    <property type="component" value="Unassembled WGS sequence"/>
</dbReference>
<evidence type="ECO:0000313" key="10">
    <source>
        <dbReference type="Proteomes" id="UP001239085"/>
    </source>
</evidence>
<dbReference type="PROSITE" id="PS50928">
    <property type="entry name" value="ABC_TM1"/>
    <property type="match status" value="1"/>
</dbReference>
<keyword evidence="6 7" id="KW-0472">Membrane</keyword>
<keyword evidence="10" id="KW-1185">Reference proteome</keyword>
<feature type="transmembrane region" description="Helical" evidence="7">
    <location>
        <begin position="272"/>
        <end position="295"/>
    </location>
</feature>
<dbReference type="InterPro" id="IPR045621">
    <property type="entry name" value="BPD_transp_1_N"/>
</dbReference>